<dbReference type="AlphaFoldDB" id="A0A1X6YNT6"/>
<feature type="domain" description="AB hydrolase-1" evidence="2">
    <location>
        <begin position="72"/>
        <end position="311"/>
    </location>
</feature>
<dbReference type="PRINTS" id="PR00111">
    <property type="entry name" value="ABHYDROLASE"/>
</dbReference>
<dbReference type="GO" id="GO:0016020">
    <property type="term" value="C:membrane"/>
    <property type="evidence" value="ECO:0007669"/>
    <property type="project" value="TreeGrafter"/>
</dbReference>
<dbReference type="InterPro" id="IPR000639">
    <property type="entry name" value="Epox_hydrolase-like"/>
</dbReference>
<dbReference type="Proteomes" id="UP000240624">
    <property type="component" value="Unassembled WGS sequence"/>
</dbReference>
<accession>A0A1X6YNT6</accession>
<dbReference type="PANTHER" id="PTHR43798:SF33">
    <property type="entry name" value="HYDROLASE, PUTATIVE (AFU_ORTHOLOGUE AFUA_2G14860)-RELATED"/>
    <property type="match status" value="1"/>
</dbReference>
<dbReference type="Proteomes" id="UP000193495">
    <property type="component" value="Unassembled WGS sequence"/>
</dbReference>
<keyword evidence="1" id="KW-0732">Signal</keyword>
<dbReference type="PANTHER" id="PTHR43798">
    <property type="entry name" value="MONOACYLGLYCEROL LIPASE"/>
    <property type="match status" value="1"/>
</dbReference>
<evidence type="ECO:0000313" key="5">
    <source>
        <dbReference type="Proteomes" id="UP000193495"/>
    </source>
</evidence>
<dbReference type="RefSeq" id="WP_207569218.1">
    <property type="nucleotide sequence ID" value="NZ_FWFY01000002.1"/>
</dbReference>
<gene>
    <name evidence="4" type="primary">dhmA</name>
    <name evidence="3" type="ORF">CLV79_101145</name>
    <name evidence="4" type="ORF">LOS8367_00941</name>
</gene>
<dbReference type="InterPro" id="IPR000073">
    <property type="entry name" value="AB_hydrolase_1"/>
</dbReference>
<organism evidence="4 5">
    <name type="scientific">Limimaricola soesokkakensis</name>
    <dbReference type="NCBI Taxonomy" id="1343159"/>
    <lineage>
        <taxon>Bacteria</taxon>
        <taxon>Pseudomonadati</taxon>
        <taxon>Pseudomonadota</taxon>
        <taxon>Alphaproteobacteria</taxon>
        <taxon>Rhodobacterales</taxon>
        <taxon>Paracoccaceae</taxon>
        <taxon>Limimaricola</taxon>
    </lineage>
</organism>
<evidence type="ECO:0000313" key="3">
    <source>
        <dbReference type="EMBL" id="PSK88310.1"/>
    </source>
</evidence>
<evidence type="ECO:0000313" key="4">
    <source>
        <dbReference type="EMBL" id="SLN26937.1"/>
    </source>
</evidence>
<evidence type="ECO:0000313" key="6">
    <source>
        <dbReference type="Proteomes" id="UP000240624"/>
    </source>
</evidence>
<feature type="chain" id="PRO_5044568146" evidence="1">
    <location>
        <begin position="38"/>
        <end position="334"/>
    </location>
</feature>
<dbReference type="Pfam" id="PF00561">
    <property type="entry name" value="Abhydrolase_1"/>
    <property type="match status" value="1"/>
</dbReference>
<dbReference type="GO" id="GO:0018786">
    <property type="term" value="F:haloalkane dehalogenase activity"/>
    <property type="evidence" value="ECO:0007669"/>
    <property type="project" value="UniProtKB-EC"/>
</dbReference>
<dbReference type="EMBL" id="FWFY01000002">
    <property type="protein sequence ID" value="SLN26937.1"/>
    <property type="molecule type" value="Genomic_DNA"/>
</dbReference>
<evidence type="ECO:0000256" key="1">
    <source>
        <dbReference type="SAM" id="SignalP"/>
    </source>
</evidence>
<proteinExistence type="predicted"/>
<keyword evidence="6" id="KW-1185">Reference proteome</keyword>
<reference evidence="3 6" key="2">
    <citation type="submission" date="2018-03" db="EMBL/GenBank/DDBJ databases">
        <title>Genomic Encyclopedia of Archaeal and Bacterial Type Strains, Phase II (KMG-II): from individual species to whole genera.</title>
        <authorList>
            <person name="Goeker M."/>
        </authorList>
    </citation>
    <scope>NUCLEOTIDE SEQUENCE [LARGE SCALE GENOMIC DNA]</scope>
    <source>
        <strain evidence="3 6">DSM 29956</strain>
    </source>
</reference>
<dbReference type="InterPro" id="IPR050266">
    <property type="entry name" value="AB_hydrolase_sf"/>
</dbReference>
<dbReference type="InterPro" id="IPR029058">
    <property type="entry name" value="AB_hydrolase_fold"/>
</dbReference>
<feature type="signal peptide" evidence="1">
    <location>
        <begin position="1"/>
        <end position="37"/>
    </location>
</feature>
<keyword evidence="4" id="KW-0378">Hydrolase</keyword>
<dbReference type="EC" id="3.8.1.5" evidence="4"/>
<dbReference type="EMBL" id="PYGB01000001">
    <property type="protein sequence ID" value="PSK88310.1"/>
    <property type="molecule type" value="Genomic_DNA"/>
</dbReference>
<reference evidence="4 5" key="1">
    <citation type="submission" date="2017-03" db="EMBL/GenBank/DDBJ databases">
        <authorList>
            <person name="Afonso C.L."/>
            <person name="Miller P.J."/>
            <person name="Scott M.A."/>
            <person name="Spackman E."/>
            <person name="Goraichik I."/>
            <person name="Dimitrov K.M."/>
            <person name="Suarez D.L."/>
            <person name="Swayne D.E."/>
        </authorList>
    </citation>
    <scope>NUCLEOTIDE SEQUENCE [LARGE SCALE GENOMIC DNA]</scope>
    <source>
        <strain evidence="4 5">CECT 8367</strain>
    </source>
</reference>
<dbReference type="PRINTS" id="PR00412">
    <property type="entry name" value="EPOXHYDRLASE"/>
</dbReference>
<name>A0A1X6YNT6_9RHOB</name>
<sequence length="334" mass="35729">MTQTPPPAYRQHPPARRRPIRTLAGLAATALAVSAYANHRAAMQAERDNPPRGRFLDLHGVRLHYLDRGDGPVLVLLHGNGSMIEDFVGSGLVAMAARTHRVIVFDRPGFGHSTRPRGRVWSAAAQADLLHAALRHLGVARATVLGHSWGCAVAVALARRDPGMVGALVLAAGYHYPTARPEVIGLSAPAVPVLGDALRYTISPPLARLIWPRLIRRIFAPAPVAPGFAGFPREMALRPSQLRASGAETAMMIPQAAAARHGYRELRMPVAIIAGADDRVVDSEAQSARLHREIAQSSYTVLPGVGHMIHQTAPEAVMAAIERAEGRVGTARPA</sequence>
<protein>
    <submittedName>
        <fullName evidence="4">Haloalkane dehalogenase</fullName>
        <ecNumber evidence="4">3.8.1.5</ecNumber>
    </submittedName>
    <submittedName>
        <fullName evidence="3">Pimeloyl-ACP methyl ester carboxylesterase</fullName>
    </submittedName>
</protein>
<dbReference type="SUPFAM" id="SSF53474">
    <property type="entry name" value="alpha/beta-Hydrolases"/>
    <property type="match status" value="1"/>
</dbReference>
<dbReference type="Gene3D" id="3.40.50.1820">
    <property type="entry name" value="alpha/beta hydrolase"/>
    <property type="match status" value="1"/>
</dbReference>
<evidence type="ECO:0000259" key="2">
    <source>
        <dbReference type="Pfam" id="PF00561"/>
    </source>
</evidence>